<dbReference type="OrthoDB" id="76966at2759"/>
<dbReference type="Proteomes" id="UP000190648">
    <property type="component" value="Unassembled WGS sequence"/>
</dbReference>
<organism evidence="1 2">
    <name type="scientific">Patagioenas fasciata monilis</name>
    <dbReference type="NCBI Taxonomy" id="372326"/>
    <lineage>
        <taxon>Eukaryota</taxon>
        <taxon>Metazoa</taxon>
        <taxon>Chordata</taxon>
        <taxon>Craniata</taxon>
        <taxon>Vertebrata</taxon>
        <taxon>Euteleostomi</taxon>
        <taxon>Archelosauria</taxon>
        <taxon>Archosauria</taxon>
        <taxon>Dinosauria</taxon>
        <taxon>Saurischia</taxon>
        <taxon>Theropoda</taxon>
        <taxon>Coelurosauria</taxon>
        <taxon>Aves</taxon>
        <taxon>Neognathae</taxon>
        <taxon>Neoaves</taxon>
        <taxon>Columbimorphae</taxon>
        <taxon>Columbiformes</taxon>
        <taxon>Columbidae</taxon>
        <taxon>Patagioenas</taxon>
    </lineage>
</organism>
<reference evidence="1 2" key="1">
    <citation type="submission" date="2016-02" db="EMBL/GenBank/DDBJ databases">
        <title>Band-tailed pigeon sequencing and assembly.</title>
        <authorList>
            <person name="Soares A.E."/>
            <person name="Novak B.J."/>
            <person name="Rice E.S."/>
            <person name="O'Connell B."/>
            <person name="Chang D."/>
            <person name="Weber S."/>
            <person name="Shapiro B."/>
        </authorList>
    </citation>
    <scope>NUCLEOTIDE SEQUENCE [LARGE SCALE GENOMIC DNA]</scope>
    <source>
        <strain evidence="1">BTP2013</strain>
        <tissue evidence="1">Blood</tissue>
    </source>
</reference>
<evidence type="ECO:0000313" key="1">
    <source>
        <dbReference type="EMBL" id="OPJ73202.1"/>
    </source>
</evidence>
<accession>A0A1V4JLZ4</accession>
<evidence type="ECO:0000313" key="2">
    <source>
        <dbReference type="Proteomes" id="UP000190648"/>
    </source>
</evidence>
<name>A0A1V4JLZ4_PATFA</name>
<sequence length="100" mass="11353">MEHNRKLFKAKKSLNAKLMAEQGMTLFQGELTSFRSQLTQENSLKPEAFQQVDELQCQVDDQEAAVSQRNVTAVFQVLQLRSKVTSIQHPLSMEITSSIL</sequence>
<keyword evidence="2" id="KW-1185">Reference proteome</keyword>
<comment type="caution">
    <text evidence="1">The sequence shown here is derived from an EMBL/GenBank/DDBJ whole genome shotgun (WGS) entry which is preliminary data.</text>
</comment>
<dbReference type="EMBL" id="LSYS01006902">
    <property type="protein sequence ID" value="OPJ73202.1"/>
    <property type="molecule type" value="Genomic_DNA"/>
</dbReference>
<protein>
    <submittedName>
        <fullName evidence="1">Uncharacterized protein</fullName>
    </submittedName>
</protein>
<proteinExistence type="predicted"/>
<gene>
    <name evidence="1" type="ORF">AV530_005600</name>
</gene>
<dbReference type="AlphaFoldDB" id="A0A1V4JLZ4"/>